<protein>
    <submittedName>
        <fullName evidence="1">Uncharacterized protein</fullName>
    </submittedName>
</protein>
<evidence type="ECO:0000313" key="1">
    <source>
        <dbReference type="EMBL" id="KKM67836.1"/>
    </source>
</evidence>
<proteinExistence type="predicted"/>
<comment type="caution">
    <text evidence="1">The sequence shown here is derived from an EMBL/GenBank/DDBJ whole genome shotgun (WGS) entry which is preliminary data.</text>
</comment>
<sequence length="29" mass="3449">MRQQMIVADFVECRELRPLALEAIKEMEV</sequence>
<reference evidence="1" key="1">
    <citation type="journal article" date="2015" name="Nature">
        <title>Complex archaea that bridge the gap between prokaryotes and eukaryotes.</title>
        <authorList>
            <person name="Spang A."/>
            <person name="Saw J.H."/>
            <person name="Jorgensen S.L."/>
            <person name="Zaremba-Niedzwiedzka K."/>
            <person name="Martijn J."/>
            <person name="Lind A.E."/>
            <person name="van Eijk R."/>
            <person name="Schleper C."/>
            <person name="Guy L."/>
            <person name="Ettema T.J."/>
        </authorList>
    </citation>
    <scope>NUCLEOTIDE SEQUENCE</scope>
</reference>
<accession>A0A0F9JZG5</accession>
<name>A0A0F9JZG5_9ZZZZ</name>
<dbReference type="AlphaFoldDB" id="A0A0F9JZG5"/>
<gene>
    <name evidence="1" type="ORF">LCGC14_1467100</name>
</gene>
<organism evidence="1">
    <name type="scientific">marine sediment metagenome</name>
    <dbReference type="NCBI Taxonomy" id="412755"/>
    <lineage>
        <taxon>unclassified sequences</taxon>
        <taxon>metagenomes</taxon>
        <taxon>ecological metagenomes</taxon>
    </lineage>
</organism>
<dbReference type="EMBL" id="LAZR01010279">
    <property type="protein sequence ID" value="KKM67836.1"/>
    <property type="molecule type" value="Genomic_DNA"/>
</dbReference>